<dbReference type="RefSeq" id="WP_039262194.1">
    <property type="nucleotide sequence ID" value="NZ_JSWD01000139.1"/>
</dbReference>
<sequence length="167" mass="18256">MDDEITSNKNNLYRAPAGYNQIAKDYNSGVGQWGYLYGKKNVTQGTTYSLNFGAGTAISVIVGALYGLVTGGTAIAVILSSLGTTIVAETISAPINGQVWGEFINWKYEVYSLGQLGLRTEKKIVYARTVNKKTGTYDRVYLRTEGDTRSYSDLCKTGAYLVYINNL</sequence>
<dbReference type="Proteomes" id="UP000290273">
    <property type="component" value="Unassembled WGS sequence"/>
</dbReference>
<protein>
    <submittedName>
        <fullName evidence="1">Uncharacterized protein</fullName>
    </submittedName>
</protein>
<evidence type="ECO:0000313" key="1">
    <source>
        <dbReference type="EMBL" id="RXI57056.1"/>
    </source>
</evidence>
<dbReference type="EMBL" id="QMAU01000026">
    <property type="protein sequence ID" value="RXI57056.1"/>
    <property type="molecule type" value="Genomic_DNA"/>
</dbReference>
<gene>
    <name evidence="1" type="ORF">DP131_06360</name>
</gene>
<comment type="caution">
    <text evidence="1">The sequence shown here is derived from an EMBL/GenBank/DDBJ whole genome shotgun (WGS) entry which is preliminary data.</text>
</comment>
<reference evidence="1 2" key="1">
    <citation type="submission" date="2018-06" db="EMBL/GenBank/DDBJ databases">
        <title>Genome conservation of Clostridium tetani.</title>
        <authorList>
            <person name="Bruggemann H."/>
            <person name="Popoff M.R."/>
        </authorList>
    </citation>
    <scope>NUCLEOTIDE SEQUENCE [LARGE SCALE GENOMIC DNA]</scope>
    <source>
        <strain evidence="1 2">63.05</strain>
    </source>
</reference>
<evidence type="ECO:0000313" key="2">
    <source>
        <dbReference type="Proteomes" id="UP000290273"/>
    </source>
</evidence>
<organism evidence="1 2">
    <name type="scientific">Clostridium tetani</name>
    <dbReference type="NCBI Taxonomy" id="1513"/>
    <lineage>
        <taxon>Bacteria</taxon>
        <taxon>Bacillati</taxon>
        <taxon>Bacillota</taxon>
        <taxon>Clostridia</taxon>
        <taxon>Eubacteriales</taxon>
        <taxon>Clostridiaceae</taxon>
        <taxon>Clostridium</taxon>
    </lineage>
</organism>
<name>A0ABY0EQA7_CLOTA</name>
<accession>A0ABY0EQA7</accession>
<proteinExistence type="predicted"/>